<dbReference type="InterPro" id="IPR043504">
    <property type="entry name" value="Peptidase_S1_PA_chymotrypsin"/>
</dbReference>
<proteinExistence type="predicted"/>
<dbReference type="PANTHER" id="PTHR24271">
    <property type="entry name" value="KALLIKREIN-RELATED"/>
    <property type="match status" value="1"/>
</dbReference>
<protein>
    <submittedName>
        <fullName evidence="5">Kallikrein-8-like</fullName>
    </submittedName>
</protein>
<evidence type="ECO:0000313" key="4">
    <source>
        <dbReference type="Proteomes" id="UP000694871"/>
    </source>
</evidence>
<keyword evidence="1" id="KW-1015">Disulfide bond</keyword>
<sequence>MMFSIITEFLTALLFLLSAATADDVRISGGKPCTPHSQPWQAALFSGFSMKCGGTLVHKSWVLTAAHLNFPNDLHCAKISIIDHQVCQSIYPSYFTENMVCAGRMQGGTDSCQGDSGGPLVCNGKLQGIVSWGPQVCAQPNKPGVYVNVCKYVNWIQETIRNN</sequence>
<evidence type="ECO:0000256" key="2">
    <source>
        <dbReference type="SAM" id="SignalP"/>
    </source>
</evidence>
<dbReference type="Gene3D" id="2.40.10.10">
    <property type="entry name" value="Trypsin-like serine proteases"/>
    <property type="match status" value="2"/>
</dbReference>
<dbReference type="GeneID" id="107109136"/>
<organism evidence="4 5">
    <name type="scientific">Gekko japonicus</name>
    <name type="common">Schlegel's Japanese gecko</name>
    <dbReference type="NCBI Taxonomy" id="146911"/>
    <lineage>
        <taxon>Eukaryota</taxon>
        <taxon>Metazoa</taxon>
        <taxon>Chordata</taxon>
        <taxon>Craniata</taxon>
        <taxon>Vertebrata</taxon>
        <taxon>Euteleostomi</taxon>
        <taxon>Lepidosauria</taxon>
        <taxon>Squamata</taxon>
        <taxon>Bifurcata</taxon>
        <taxon>Gekkota</taxon>
        <taxon>Gekkonidae</taxon>
        <taxon>Gekkoninae</taxon>
        <taxon>Gekko</taxon>
    </lineage>
</organism>
<dbReference type="PROSITE" id="PS00135">
    <property type="entry name" value="TRYPSIN_SER"/>
    <property type="match status" value="1"/>
</dbReference>
<dbReference type="CDD" id="cd00190">
    <property type="entry name" value="Tryp_SPc"/>
    <property type="match status" value="1"/>
</dbReference>
<dbReference type="InterPro" id="IPR001254">
    <property type="entry name" value="Trypsin_dom"/>
</dbReference>
<dbReference type="Pfam" id="PF00089">
    <property type="entry name" value="Trypsin"/>
    <property type="match status" value="2"/>
</dbReference>
<keyword evidence="2" id="KW-0732">Signal</keyword>
<accession>A0ABM1JUR0</accession>
<feature type="domain" description="Peptidase S1" evidence="3">
    <location>
        <begin position="12"/>
        <end position="161"/>
    </location>
</feature>
<keyword evidence="4" id="KW-1185">Reference proteome</keyword>
<dbReference type="PROSITE" id="PS50240">
    <property type="entry name" value="TRYPSIN_DOM"/>
    <property type="match status" value="1"/>
</dbReference>
<name>A0ABM1JUR0_GEKJA</name>
<reference evidence="5" key="1">
    <citation type="submission" date="2025-08" db="UniProtKB">
        <authorList>
            <consortium name="RefSeq"/>
        </authorList>
    </citation>
    <scope>IDENTIFICATION</scope>
</reference>
<dbReference type="InterPro" id="IPR009003">
    <property type="entry name" value="Peptidase_S1_PA"/>
</dbReference>
<dbReference type="SMART" id="SM00020">
    <property type="entry name" value="Tryp_SPc"/>
    <property type="match status" value="1"/>
</dbReference>
<dbReference type="InterPro" id="IPR033116">
    <property type="entry name" value="TRYPSIN_SER"/>
</dbReference>
<evidence type="ECO:0000256" key="1">
    <source>
        <dbReference type="ARBA" id="ARBA00023157"/>
    </source>
</evidence>
<dbReference type="SUPFAM" id="SSF50494">
    <property type="entry name" value="Trypsin-like serine proteases"/>
    <property type="match status" value="1"/>
</dbReference>
<feature type="chain" id="PRO_5045312768" evidence="2">
    <location>
        <begin position="23"/>
        <end position="163"/>
    </location>
</feature>
<dbReference type="PANTHER" id="PTHR24271:SF48">
    <property type="entry name" value="KALLIKREIN-14"/>
    <property type="match status" value="1"/>
</dbReference>
<feature type="signal peptide" evidence="2">
    <location>
        <begin position="1"/>
        <end position="22"/>
    </location>
</feature>
<dbReference type="RefSeq" id="XP_015265197.1">
    <property type="nucleotide sequence ID" value="XM_015409711.1"/>
</dbReference>
<gene>
    <name evidence="5" type="primary">LOC107109136</name>
</gene>
<evidence type="ECO:0000313" key="5">
    <source>
        <dbReference type="RefSeq" id="XP_015265197.1"/>
    </source>
</evidence>
<dbReference type="Proteomes" id="UP000694871">
    <property type="component" value="Unplaced"/>
</dbReference>
<evidence type="ECO:0000259" key="3">
    <source>
        <dbReference type="PROSITE" id="PS50240"/>
    </source>
</evidence>